<dbReference type="Proteomes" id="UP001174909">
    <property type="component" value="Unassembled WGS sequence"/>
</dbReference>
<feature type="non-terminal residue" evidence="1">
    <location>
        <position position="1"/>
    </location>
</feature>
<organism evidence="1 2">
    <name type="scientific">Geodia barretti</name>
    <name type="common">Barrett's horny sponge</name>
    <dbReference type="NCBI Taxonomy" id="519541"/>
    <lineage>
        <taxon>Eukaryota</taxon>
        <taxon>Metazoa</taxon>
        <taxon>Porifera</taxon>
        <taxon>Demospongiae</taxon>
        <taxon>Heteroscleromorpha</taxon>
        <taxon>Tetractinellida</taxon>
        <taxon>Astrophorina</taxon>
        <taxon>Geodiidae</taxon>
        <taxon>Geodia</taxon>
    </lineage>
</organism>
<gene>
    <name evidence="1" type="ORF">GBAR_LOCUS11636</name>
</gene>
<name>A0AA35RX46_GEOBA</name>
<proteinExistence type="predicted"/>
<sequence>HKWNALTSFKRGRLHSSQDRRRLGLLSLPYPHLLDTVDRQLDSKAVEELNYVTCTRFVYSHSSLCHSLSEVIQSS</sequence>
<evidence type="ECO:0000313" key="2">
    <source>
        <dbReference type="Proteomes" id="UP001174909"/>
    </source>
</evidence>
<reference evidence="1" key="1">
    <citation type="submission" date="2023-03" db="EMBL/GenBank/DDBJ databases">
        <authorList>
            <person name="Steffen K."/>
            <person name="Cardenas P."/>
        </authorList>
    </citation>
    <scope>NUCLEOTIDE SEQUENCE</scope>
</reference>
<comment type="caution">
    <text evidence="1">The sequence shown here is derived from an EMBL/GenBank/DDBJ whole genome shotgun (WGS) entry which is preliminary data.</text>
</comment>
<protein>
    <submittedName>
        <fullName evidence="1">Uncharacterized protein</fullName>
    </submittedName>
</protein>
<dbReference type="AlphaFoldDB" id="A0AA35RX46"/>
<dbReference type="EMBL" id="CASHTH010001747">
    <property type="protein sequence ID" value="CAI8019348.1"/>
    <property type="molecule type" value="Genomic_DNA"/>
</dbReference>
<accession>A0AA35RX46</accession>
<keyword evidence="2" id="KW-1185">Reference proteome</keyword>
<evidence type="ECO:0000313" key="1">
    <source>
        <dbReference type="EMBL" id="CAI8019348.1"/>
    </source>
</evidence>